<dbReference type="EMBL" id="JAUSVK010000001">
    <property type="protein sequence ID" value="MDQ0392578.1"/>
    <property type="molecule type" value="Genomic_DNA"/>
</dbReference>
<dbReference type="PIRSF" id="PIRSF000887">
    <property type="entry name" value="Pesterase_MJ0037"/>
    <property type="match status" value="1"/>
</dbReference>
<proteinExistence type="predicted"/>
<keyword evidence="3" id="KW-1185">Reference proteome</keyword>
<name>A0ABU0FDB1_9HYPH</name>
<accession>A0ABU0FDB1</accession>
<dbReference type="InterPro" id="IPR024173">
    <property type="entry name" value="Pesterase_MJ0037-like"/>
</dbReference>
<dbReference type="PANTHER" id="PTHR39323:SF1">
    <property type="entry name" value="BLR1149 PROTEIN"/>
    <property type="match status" value="1"/>
</dbReference>
<dbReference type="PANTHER" id="PTHR39323">
    <property type="entry name" value="BLR1149 PROTEIN"/>
    <property type="match status" value="1"/>
</dbReference>
<sequence length="229" mass="24763">MIRRDEAVLRVAGTDFLATTDGALFWPEESLAVVSDLHLEKGSSFAERRTLLPPYDTAETLARLARFLARFAPRRLVFLGDSFHDRRAGGRIAAGDRETLTRCLAGRDVFWIAGNHDPDPPVGFGGTATATLAIGSVLFRHEPSADAQPGEIAGHLHPVARVAARGRSVRRRCFAGDGLRAILPAFGAYAGGLNVRDEAFAPLFPNGFTAHLMGDRRVFAFPRARCLGG</sequence>
<evidence type="ECO:0000313" key="2">
    <source>
        <dbReference type="EMBL" id="MDQ0392578.1"/>
    </source>
</evidence>
<reference evidence="2 3" key="1">
    <citation type="submission" date="2023-07" db="EMBL/GenBank/DDBJ databases">
        <title>Genomic Encyclopedia of Type Strains, Phase IV (KMG-IV): sequencing the most valuable type-strain genomes for metagenomic binning, comparative biology and taxonomic classification.</title>
        <authorList>
            <person name="Goeker M."/>
        </authorList>
    </citation>
    <scope>NUCLEOTIDE SEQUENCE [LARGE SCALE GENOMIC DNA]</scope>
    <source>
        <strain evidence="2 3">DSM 5896</strain>
    </source>
</reference>
<organism evidence="2 3">
    <name type="scientific">Labrys monachus</name>
    <dbReference type="NCBI Taxonomy" id="217067"/>
    <lineage>
        <taxon>Bacteria</taxon>
        <taxon>Pseudomonadati</taxon>
        <taxon>Pseudomonadota</taxon>
        <taxon>Alphaproteobacteria</taxon>
        <taxon>Hyphomicrobiales</taxon>
        <taxon>Xanthobacteraceae</taxon>
        <taxon>Labrys</taxon>
    </lineage>
</organism>
<dbReference type="Gene3D" id="3.60.21.10">
    <property type="match status" value="1"/>
</dbReference>
<comment type="caution">
    <text evidence="2">The sequence shown here is derived from an EMBL/GenBank/DDBJ whole genome shotgun (WGS) entry which is preliminary data.</text>
</comment>
<dbReference type="NCBIfam" id="TIGR04123">
    <property type="entry name" value="P_estr_lig_assc"/>
    <property type="match status" value="1"/>
</dbReference>
<dbReference type="InterPro" id="IPR029052">
    <property type="entry name" value="Metallo-depent_PP-like"/>
</dbReference>
<dbReference type="Pfam" id="PF00149">
    <property type="entry name" value="Metallophos"/>
    <property type="match status" value="1"/>
</dbReference>
<dbReference type="GO" id="GO:0016874">
    <property type="term" value="F:ligase activity"/>
    <property type="evidence" value="ECO:0007669"/>
    <property type="project" value="UniProtKB-KW"/>
</dbReference>
<dbReference type="SUPFAM" id="SSF56300">
    <property type="entry name" value="Metallo-dependent phosphatases"/>
    <property type="match status" value="1"/>
</dbReference>
<dbReference type="InterPro" id="IPR004843">
    <property type="entry name" value="Calcineurin-like_PHP"/>
</dbReference>
<evidence type="ECO:0000259" key="1">
    <source>
        <dbReference type="Pfam" id="PF00149"/>
    </source>
</evidence>
<gene>
    <name evidence="2" type="ORF">J3R73_002370</name>
</gene>
<evidence type="ECO:0000313" key="3">
    <source>
        <dbReference type="Proteomes" id="UP001237448"/>
    </source>
</evidence>
<protein>
    <submittedName>
        <fullName evidence="2">DNA ligase-associated metallophosphoesterase</fullName>
    </submittedName>
</protein>
<dbReference type="InterPro" id="IPR026336">
    <property type="entry name" value="PdeM-like"/>
</dbReference>
<dbReference type="Proteomes" id="UP001237448">
    <property type="component" value="Unassembled WGS sequence"/>
</dbReference>
<feature type="domain" description="Calcineurin-like phosphoesterase" evidence="1">
    <location>
        <begin position="31"/>
        <end position="124"/>
    </location>
</feature>
<keyword evidence="2" id="KW-0436">Ligase</keyword>
<dbReference type="RefSeq" id="WP_307426674.1">
    <property type="nucleotide sequence ID" value="NZ_JAUSVK010000001.1"/>
</dbReference>